<evidence type="ECO:0000313" key="1">
    <source>
        <dbReference type="EMBL" id="CAG7724076.1"/>
    </source>
</evidence>
<evidence type="ECO:0000313" key="2">
    <source>
        <dbReference type="Proteomes" id="UP000708208"/>
    </source>
</evidence>
<comment type="caution">
    <text evidence="1">The sequence shown here is derived from an EMBL/GenBank/DDBJ whole genome shotgun (WGS) entry which is preliminary data.</text>
</comment>
<sequence length="88" mass="10313">NYKSYQIYMHEASPTHRNKNNEANVVRNELRISTSIFEDLDATYPNLVILNLDEAALRSELFEQNKSKPAKLIKQQEEKVKNKEFEVS</sequence>
<feature type="non-terminal residue" evidence="1">
    <location>
        <position position="1"/>
    </location>
</feature>
<reference evidence="1" key="1">
    <citation type="submission" date="2021-06" db="EMBL/GenBank/DDBJ databases">
        <authorList>
            <person name="Hodson N. C."/>
            <person name="Mongue J. A."/>
            <person name="Jaron S. K."/>
        </authorList>
    </citation>
    <scope>NUCLEOTIDE SEQUENCE</scope>
</reference>
<dbReference type="Proteomes" id="UP000708208">
    <property type="component" value="Unassembled WGS sequence"/>
</dbReference>
<dbReference type="AlphaFoldDB" id="A0A8J2JPL6"/>
<accession>A0A8J2JPL6</accession>
<keyword evidence="2" id="KW-1185">Reference proteome</keyword>
<dbReference type="EMBL" id="CAJVCH010105586">
    <property type="protein sequence ID" value="CAG7724076.1"/>
    <property type="molecule type" value="Genomic_DNA"/>
</dbReference>
<organism evidence="1 2">
    <name type="scientific">Allacma fusca</name>
    <dbReference type="NCBI Taxonomy" id="39272"/>
    <lineage>
        <taxon>Eukaryota</taxon>
        <taxon>Metazoa</taxon>
        <taxon>Ecdysozoa</taxon>
        <taxon>Arthropoda</taxon>
        <taxon>Hexapoda</taxon>
        <taxon>Collembola</taxon>
        <taxon>Symphypleona</taxon>
        <taxon>Sminthuridae</taxon>
        <taxon>Allacma</taxon>
    </lineage>
</organism>
<protein>
    <submittedName>
        <fullName evidence="1">Uncharacterized protein</fullName>
    </submittedName>
</protein>
<gene>
    <name evidence="1" type="ORF">AFUS01_LOCUS13118</name>
</gene>
<name>A0A8J2JPL6_9HEXA</name>
<proteinExistence type="predicted"/>